<dbReference type="AlphaFoldDB" id="A0A1M7Z4F9"/>
<keyword evidence="1" id="KW-0812">Transmembrane</keyword>
<dbReference type="EMBL" id="FRXN01000001">
    <property type="protein sequence ID" value="SHO59823.1"/>
    <property type="molecule type" value="Genomic_DNA"/>
</dbReference>
<evidence type="ECO:0000313" key="2">
    <source>
        <dbReference type="EMBL" id="SHO59823.1"/>
    </source>
</evidence>
<dbReference type="Gene3D" id="3.10.129.10">
    <property type="entry name" value="Hotdog Thioesterase"/>
    <property type="match status" value="1"/>
</dbReference>
<evidence type="ECO:0000313" key="3">
    <source>
        <dbReference type="Proteomes" id="UP000184609"/>
    </source>
</evidence>
<name>A0A1M7Z4F9_9BACT</name>
<dbReference type="InterPro" id="IPR029069">
    <property type="entry name" value="HotDog_dom_sf"/>
</dbReference>
<reference evidence="3" key="1">
    <citation type="submission" date="2016-12" db="EMBL/GenBank/DDBJ databases">
        <authorList>
            <person name="Varghese N."/>
            <person name="Submissions S."/>
        </authorList>
    </citation>
    <scope>NUCLEOTIDE SEQUENCE [LARGE SCALE GENOMIC DNA]</scope>
    <source>
        <strain evidence="3">DSM 25035</strain>
    </source>
</reference>
<dbReference type="InterPro" id="IPR027961">
    <property type="entry name" value="DUF4442"/>
</dbReference>
<keyword evidence="1" id="KW-0472">Membrane</keyword>
<gene>
    <name evidence="2" type="ORF">SAMN04488108_0387</name>
</gene>
<dbReference type="STRING" id="1073327.SAMN04488108_0387"/>
<keyword evidence="3" id="KW-1185">Reference proteome</keyword>
<dbReference type="Pfam" id="PF14539">
    <property type="entry name" value="DUF4442"/>
    <property type="match status" value="1"/>
</dbReference>
<dbReference type="SUPFAM" id="SSF54637">
    <property type="entry name" value="Thioesterase/thiol ester dehydrase-isomerase"/>
    <property type="match status" value="1"/>
</dbReference>
<evidence type="ECO:0000256" key="1">
    <source>
        <dbReference type="SAM" id="Phobius"/>
    </source>
</evidence>
<organism evidence="2 3">
    <name type="scientific">Algoriphagus zhangzhouensis</name>
    <dbReference type="NCBI Taxonomy" id="1073327"/>
    <lineage>
        <taxon>Bacteria</taxon>
        <taxon>Pseudomonadati</taxon>
        <taxon>Bacteroidota</taxon>
        <taxon>Cytophagia</taxon>
        <taxon>Cytophagales</taxon>
        <taxon>Cyclobacteriaceae</taxon>
        <taxon>Algoriphagus</taxon>
    </lineage>
</organism>
<dbReference type="OrthoDB" id="9153186at2"/>
<dbReference type="Proteomes" id="UP000184609">
    <property type="component" value="Unassembled WGS sequence"/>
</dbReference>
<keyword evidence="1" id="KW-1133">Transmembrane helix</keyword>
<feature type="transmembrane region" description="Helical" evidence="1">
    <location>
        <begin position="25"/>
        <end position="43"/>
    </location>
</feature>
<proteinExistence type="predicted"/>
<evidence type="ECO:0008006" key="4">
    <source>
        <dbReference type="Google" id="ProtNLM"/>
    </source>
</evidence>
<protein>
    <recommendedName>
        <fullName evidence="4">Acyl-coenzyme A thioesterase PaaI, contains HGG motif</fullName>
    </recommendedName>
</protein>
<accession>A0A1M7Z4F9</accession>
<sequence length="168" mass="19179">METSVTTTKLTKERLEYQKKMTNPLIFWFAMLFKLPSAVFWRLKIKTLDQNKCEVSIPYFWRSQNPFRSIYFAALAGAGELSTGALCQMAIAGKGKFSMLVVDFKAEFHKKADQKILLTCDQGQELFALIDSMEVNDTATLTMVSTGRNPSGEMVARFFITWSFKRKS</sequence>